<keyword evidence="1" id="KW-0812">Transmembrane</keyword>
<protein>
    <recommendedName>
        <fullName evidence="3">DUF4870 domain-containing protein</fullName>
    </recommendedName>
</protein>
<feature type="transmembrane region" description="Helical" evidence="1">
    <location>
        <begin position="92"/>
        <end position="109"/>
    </location>
</feature>
<gene>
    <name evidence="2" type="ORF">ENG92_05590</name>
</gene>
<evidence type="ECO:0000313" key="2">
    <source>
        <dbReference type="EMBL" id="HDK38470.1"/>
    </source>
</evidence>
<accession>A0A831NW72</accession>
<reference evidence="2" key="1">
    <citation type="journal article" date="2020" name="mSystems">
        <title>Genome- and Community-Level Interaction Insights into Carbon Utilization and Element Cycling Functions of Hydrothermarchaeota in Hydrothermal Sediment.</title>
        <authorList>
            <person name="Zhou Z."/>
            <person name="Liu Y."/>
            <person name="Xu W."/>
            <person name="Pan J."/>
            <person name="Luo Z.H."/>
            <person name="Li M."/>
        </authorList>
    </citation>
    <scope>NUCLEOTIDE SEQUENCE [LARGE SCALE GENOMIC DNA]</scope>
    <source>
        <strain evidence="2">HyVt-26</strain>
    </source>
</reference>
<keyword evidence="1" id="KW-0472">Membrane</keyword>
<dbReference type="Proteomes" id="UP000885822">
    <property type="component" value="Unassembled WGS sequence"/>
</dbReference>
<comment type="caution">
    <text evidence="2">The sequence shown here is derived from an EMBL/GenBank/DDBJ whole genome shotgun (WGS) entry which is preliminary data.</text>
</comment>
<organism evidence="2">
    <name type="scientific">Thiolapillus brandeum</name>
    <dbReference type="NCBI Taxonomy" id="1076588"/>
    <lineage>
        <taxon>Bacteria</taxon>
        <taxon>Pseudomonadati</taxon>
        <taxon>Pseudomonadota</taxon>
        <taxon>Gammaproteobacteria</taxon>
        <taxon>Chromatiales</taxon>
        <taxon>Sedimenticolaceae</taxon>
        <taxon>Thiolapillus</taxon>
    </lineage>
</organism>
<keyword evidence="1" id="KW-1133">Transmembrane helix</keyword>
<dbReference type="AlphaFoldDB" id="A0A831NW72"/>
<feature type="transmembrane region" description="Helical" evidence="1">
    <location>
        <begin position="48"/>
        <end position="72"/>
    </location>
</feature>
<sequence length="129" mass="14216">MPKNQGLAITGESLYMLNLLFPILPLLALSVVFFRHRKNPSLYLRSHIIQPFIAALVSTSLFIIINLVAALLGGYTSLDNLVSIHSLVALEVYTLLVILPFLIPGLIGLTKAMSGLAWHYPIIGRFCDN</sequence>
<feature type="transmembrane region" description="Helical" evidence="1">
    <location>
        <begin position="15"/>
        <end position="36"/>
    </location>
</feature>
<name>A0A831NW72_9GAMM</name>
<evidence type="ECO:0008006" key="3">
    <source>
        <dbReference type="Google" id="ProtNLM"/>
    </source>
</evidence>
<proteinExistence type="predicted"/>
<dbReference type="EMBL" id="DRCV01000246">
    <property type="protein sequence ID" value="HDK38470.1"/>
    <property type="molecule type" value="Genomic_DNA"/>
</dbReference>
<evidence type="ECO:0000256" key="1">
    <source>
        <dbReference type="SAM" id="Phobius"/>
    </source>
</evidence>